<keyword evidence="12" id="KW-0732">Signal</keyword>
<accession>A0A3D8Q457</accession>
<evidence type="ECO:0000256" key="6">
    <source>
        <dbReference type="ARBA" id="ARBA00022801"/>
    </source>
</evidence>
<keyword evidence="5 10" id="KW-0858">Xylan degradation</keyword>
<comment type="pathway">
    <text evidence="2 10 11">Glycan degradation; xylan degradation.</text>
</comment>
<evidence type="ECO:0000256" key="12">
    <source>
        <dbReference type="SAM" id="SignalP"/>
    </source>
</evidence>
<dbReference type="Proteomes" id="UP000256328">
    <property type="component" value="Unassembled WGS sequence"/>
</dbReference>
<evidence type="ECO:0000256" key="7">
    <source>
        <dbReference type="ARBA" id="ARBA00023277"/>
    </source>
</evidence>
<feature type="signal peptide" evidence="12">
    <location>
        <begin position="1"/>
        <end position="19"/>
    </location>
</feature>
<evidence type="ECO:0000256" key="8">
    <source>
        <dbReference type="ARBA" id="ARBA00023295"/>
    </source>
</evidence>
<feature type="chain" id="PRO_5017588401" description="Endo-1,4-beta-xylanase" evidence="12">
    <location>
        <begin position="20"/>
        <end position="229"/>
    </location>
</feature>
<evidence type="ECO:0000256" key="1">
    <source>
        <dbReference type="ARBA" id="ARBA00000681"/>
    </source>
</evidence>
<evidence type="ECO:0000256" key="5">
    <source>
        <dbReference type="ARBA" id="ARBA00022651"/>
    </source>
</evidence>
<evidence type="ECO:0000256" key="9">
    <source>
        <dbReference type="ARBA" id="ARBA00023326"/>
    </source>
</evidence>
<name>A0A3D8Q457_9HELO</name>
<feature type="domain" description="GH11" evidence="13">
    <location>
        <begin position="38"/>
        <end position="229"/>
    </location>
</feature>
<dbReference type="PANTHER" id="PTHR46828">
    <property type="entry name" value="ENDO-1,4-BETA-XYLANASE A-RELATED"/>
    <property type="match status" value="1"/>
</dbReference>
<dbReference type="PROSITE" id="PS00776">
    <property type="entry name" value="GH11_1"/>
    <property type="match status" value="1"/>
</dbReference>
<evidence type="ECO:0000256" key="3">
    <source>
        <dbReference type="ARBA" id="ARBA00007792"/>
    </source>
</evidence>
<gene>
    <name evidence="14" type="ORF">BP5796_13110</name>
</gene>
<dbReference type="GO" id="GO:0045493">
    <property type="term" value="P:xylan catabolic process"/>
    <property type="evidence" value="ECO:0007669"/>
    <property type="project" value="UniProtKB-UniRule"/>
</dbReference>
<dbReference type="EMBL" id="PDLN01000025">
    <property type="protein sequence ID" value="RDW56645.1"/>
    <property type="molecule type" value="Genomic_DNA"/>
</dbReference>
<comment type="catalytic activity">
    <reaction evidence="1 10 11">
        <text>Endohydrolysis of (1-&gt;4)-beta-D-xylosidic linkages in xylans.</text>
        <dbReference type="EC" id="3.2.1.8"/>
    </reaction>
</comment>
<comment type="similarity">
    <text evidence="3 10 11">Belongs to the glycosyl hydrolase 11 (cellulase G) family.</text>
</comment>
<dbReference type="Gene3D" id="2.60.120.180">
    <property type="match status" value="1"/>
</dbReference>
<sequence length="229" mass="24052">MVSFTSFLLAAAAIASVFAAPATDIAVRSTLTELAERSLTSSGTGTSGGYYYSFWTDGTAKVTYANGAAGKYAVSWSGNVGNFVGGKGWATGSKSRSITYAGTFSPVGNAYLSVYGWTKSPLIEYYIVENYGTYNPSTGSTLLGSVTTDGGTYHIYEKTRTNAASISGTATFKQFWSVRTTKRSSGTVTFANHVAAWKSAGLTLGTTYDYQIVATEGYESKGSATITVS</sequence>
<evidence type="ECO:0000259" key="13">
    <source>
        <dbReference type="PROSITE" id="PS51761"/>
    </source>
</evidence>
<dbReference type="EC" id="3.2.1.8" evidence="4 10"/>
<dbReference type="InterPro" id="IPR001137">
    <property type="entry name" value="Glyco_hydro_11"/>
</dbReference>
<protein>
    <recommendedName>
        <fullName evidence="4 10">Endo-1,4-beta-xylanase</fullName>
        <ecNumber evidence="4 10">3.2.1.8</ecNumber>
    </recommendedName>
</protein>
<evidence type="ECO:0000313" key="15">
    <source>
        <dbReference type="Proteomes" id="UP000256328"/>
    </source>
</evidence>
<keyword evidence="15" id="KW-1185">Reference proteome</keyword>
<evidence type="ECO:0000313" key="14">
    <source>
        <dbReference type="EMBL" id="RDW56645.1"/>
    </source>
</evidence>
<dbReference type="AlphaFoldDB" id="A0A3D8Q457"/>
<dbReference type="InterPro" id="IPR013320">
    <property type="entry name" value="ConA-like_dom_sf"/>
</dbReference>
<evidence type="ECO:0000256" key="2">
    <source>
        <dbReference type="ARBA" id="ARBA00004851"/>
    </source>
</evidence>
<keyword evidence="9 10" id="KW-0624">Polysaccharide degradation</keyword>
<dbReference type="OrthoDB" id="2115822at2759"/>
<feature type="active site" description="Nucleophile" evidence="10">
    <location>
        <position position="124"/>
    </location>
</feature>
<proteinExistence type="inferred from homology"/>
<evidence type="ECO:0000256" key="4">
    <source>
        <dbReference type="ARBA" id="ARBA00012590"/>
    </source>
</evidence>
<organism evidence="14 15">
    <name type="scientific">Coleophoma crateriformis</name>
    <dbReference type="NCBI Taxonomy" id="565419"/>
    <lineage>
        <taxon>Eukaryota</taxon>
        <taxon>Fungi</taxon>
        <taxon>Dikarya</taxon>
        <taxon>Ascomycota</taxon>
        <taxon>Pezizomycotina</taxon>
        <taxon>Leotiomycetes</taxon>
        <taxon>Helotiales</taxon>
        <taxon>Dermateaceae</taxon>
        <taxon>Coleophoma</taxon>
    </lineage>
</organism>
<dbReference type="Pfam" id="PF00457">
    <property type="entry name" value="Glyco_hydro_11"/>
    <property type="match status" value="1"/>
</dbReference>
<keyword evidence="8 10" id="KW-0326">Glycosidase</keyword>
<dbReference type="FunFam" id="2.60.120.180:FF:000001">
    <property type="entry name" value="Endo-1,4-beta-xylanase"/>
    <property type="match status" value="1"/>
</dbReference>
<dbReference type="UniPathway" id="UPA00114"/>
<reference evidence="14 15" key="1">
    <citation type="journal article" date="2018" name="IMA Fungus">
        <title>IMA Genome-F 9: Draft genome sequence of Annulohypoxylon stygium, Aspergillus mulundensis, Berkeleyomyces basicola (syn. Thielaviopsis basicola), Ceratocystis smalleyi, two Cercospora beticola strains, Coleophoma cylindrospora, Fusarium fracticaudum, Phialophora cf. hyalina, and Morchella septimelata.</title>
        <authorList>
            <person name="Wingfield B.D."/>
            <person name="Bills G.F."/>
            <person name="Dong Y."/>
            <person name="Huang W."/>
            <person name="Nel W.J."/>
            <person name="Swalarsk-Parry B.S."/>
            <person name="Vaghefi N."/>
            <person name="Wilken P.M."/>
            <person name="An Z."/>
            <person name="de Beer Z.W."/>
            <person name="De Vos L."/>
            <person name="Chen L."/>
            <person name="Duong T.A."/>
            <person name="Gao Y."/>
            <person name="Hammerbacher A."/>
            <person name="Kikkert J.R."/>
            <person name="Li Y."/>
            <person name="Li H."/>
            <person name="Li K."/>
            <person name="Li Q."/>
            <person name="Liu X."/>
            <person name="Ma X."/>
            <person name="Naidoo K."/>
            <person name="Pethybridge S.J."/>
            <person name="Sun J."/>
            <person name="Steenkamp E.T."/>
            <person name="van der Nest M.A."/>
            <person name="van Wyk S."/>
            <person name="Wingfield M.J."/>
            <person name="Xiong C."/>
            <person name="Yue Q."/>
            <person name="Zhang X."/>
        </authorList>
    </citation>
    <scope>NUCLEOTIDE SEQUENCE [LARGE SCALE GENOMIC DNA]</scope>
    <source>
        <strain evidence="14 15">BP5796</strain>
    </source>
</reference>
<dbReference type="PROSITE" id="PS51761">
    <property type="entry name" value="GH11_3"/>
    <property type="match status" value="1"/>
</dbReference>
<comment type="caution">
    <text evidence="14">The sequence shown here is derived from an EMBL/GenBank/DDBJ whole genome shotgun (WGS) entry which is preliminary data.</text>
</comment>
<dbReference type="SUPFAM" id="SSF49899">
    <property type="entry name" value="Concanavalin A-like lectins/glucanases"/>
    <property type="match status" value="1"/>
</dbReference>
<dbReference type="GO" id="GO:0031176">
    <property type="term" value="F:endo-1,4-beta-xylanase activity"/>
    <property type="evidence" value="ECO:0007669"/>
    <property type="project" value="UniProtKB-UniRule"/>
</dbReference>
<feature type="active site" description="Proton donor" evidence="10">
    <location>
        <position position="216"/>
    </location>
</feature>
<dbReference type="InterPro" id="IPR033123">
    <property type="entry name" value="GH11_dom"/>
</dbReference>
<dbReference type="PRINTS" id="PR00911">
    <property type="entry name" value="GLHYDRLASE11"/>
</dbReference>
<keyword evidence="6 10" id="KW-0378">Hydrolase</keyword>
<keyword evidence="7 10" id="KW-0119">Carbohydrate metabolism</keyword>
<evidence type="ECO:0000256" key="11">
    <source>
        <dbReference type="RuleBase" id="RU362015"/>
    </source>
</evidence>
<dbReference type="InterPro" id="IPR018208">
    <property type="entry name" value="GH11_AS_1"/>
</dbReference>
<evidence type="ECO:0000256" key="10">
    <source>
        <dbReference type="PROSITE-ProRule" id="PRU01097"/>
    </source>
</evidence>
<dbReference type="InterPro" id="IPR013319">
    <property type="entry name" value="GH11/12"/>
</dbReference>
<dbReference type="PANTHER" id="PTHR46828:SF2">
    <property type="entry name" value="ENDO-1,4-BETA-XYLANASE A-RELATED"/>
    <property type="match status" value="1"/>
</dbReference>